<dbReference type="SUPFAM" id="SSF55920">
    <property type="entry name" value="Creatinase/aminopeptidase"/>
    <property type="match status" value="1"/>
</dbReference>
<dbReference type="NCBIfam" id="TIGR00500">
    <property type="entry name" value="met_pdase_I"/>
    <property type="match status" value="1"/>
</dbReference>
<feature type="binding site" evidence="6">
    <location>
        <position position="212"/>
    </location>
    <ligand>
        <name>a divalent metal cation</name>
        <dbReference type="ChEBI" id="CHEBI:60240"/>
        <label>2</label>
        <note>catalytic</note>
    </ligand>
</feature>
<protein>
    <recommendedName>
        <fullName evidence="6 7">Methionine aminopeptidase</fullName>
        <shortName evidence="6">MAP</shortName>
        <shortName evidence="6">MetAP</shortName>
        <ecNumber evidence="6 7">3.4.11.18</ecNumber>
    </recommendedName>
    <alternativeName>
        <fullName evidence="6">Peptidase M</fullName>
    </alternativeName>
</protein>
<dbReference type="GO" id="GO:0070006">
    <property type="term" value="F:metalloaminopeptidase activity"/>
    <property type="evidence" value="ECO:0007669"/>
    <property type="project" value="UniProtKB-UniRule"/>
</dbReference>
<feature type="binding site" evidence="6">
    <location>
        <position position="243"/>
    </location>
    <ligand>
        <name>a divalent metal cation</name>
        <dbReference type="ChEBI" id="CHEBI:60240"/>
        <label>1</label>
    </ligand>
</feature>
<proteinExistence type="inferred from homology"/>
<dbReference type="AlphaFoldDB" id="A0A2M8LEY2"/>
<dbReference type="PANTHER" id="PTHR43330">
    <property type="entry name" value="METHIONINE AMINOPEPTIDASE"/>
    <property type="match status" value="1"/>
</dbReference>
<evidence type="ECO:0000256" key="7">
    <source>
        <dbReference type="RuleBase" id="RU003653"/>
    </source>
</evidence>
<dbReference type="InterPro" id="IPR001714">
    <property type="entry name" value="Pept_M24_MAP"/>
</dbReference>
<evidence type="ECO:0000256" key="6">
    <source>
        <dbReference type="HAMAP-Rule" id="MF_01974"/>
    </source>
</evidence>
<dbReference type="PROSITE" id="PS00680">
    <property type="entry name" value="MAP_1"/>
    <property type="match status" value="1"/>
</dbReference>
<gene>
    <name evidence="6 9" type="primary">map</name>
    <name evidence="9" type="ORF">COV04_01540</name>
</gene>
<dbReference type="Pfam" id="PF00557">
    <property type="entry name" value="Peptidase_M24"/>
    <property type="match status" value="1"/>
</dbReference>
<feature type="binding site" evidence="6">
    <location>
        <position position="114"/>
    </location>
    <ligand>
        <name>a divalent metal cation</name>
        <dbReference type="ChEBI" id="CHEBI:60240"/>
        <label>1</label>
    </ligand>
</feature>
<keyword evidence="4 6" id="KW-0479">Metal-binding</keyword>
<evidence type="ECO:0000256" key="1">
    <source>
        <dbReference type="ARBA" id="ARBA00002521"/>
    </source>
</evidence>
<evidence type="ECO:0000256" key="5">
    <source>
        <dbReference type="ARBA" id="ARBA00022801"/>
    </source>
</evidence>
<feature type="binding site" evidence="6">
    <location>
        <position position="243"/>
    </location>
    <ligand>
        <name>a divalent metal cation</name>
        <dbReference type="ChEBI" id="CHEBI:60240"/>
        <label>2</label>
        <note>catalytic</note>
    </ligand>
</feature>
<comment type="subunit">
    <text evidence="6">Monomer.</text>
</comment>
<dbReference type="EC" id="3.4.11.18" evidence="6 7"/>
<keyword evidence="5 6" id="KW-0378">Hydrolase</keyword>
<feature type="binding site" evidence="6">
    <location>
        <position position="177"/>
    </location>
    <ligand>
        <name>a divalent metal cation</name>
        <dbReference type="ChEBI" id="CHEBI:60240"/>
        <label>2</label>
        <note>catalytic</note>
    </ligand>
</feature>
<dbReference type="Gene3D" id="3.90.230.10">
    <property type="entry name" value="Creatinase/methionine aminopeptidase superfamily"/>
    <property type="match status" value="1"/>
</dbReference>
<dbReference type="GO" id="GO:0006508">
    <property type="term" value="P:proteolysis"/>
    <property type="evidence" value="ECO:0007669"/>
    <property type="project" value="UniProtKB-KW"/>
</dbReference>
<dbReference type="EMBL" id="PFET01000006">
    <property type="protein sequence ID" value="PJE76008.1"/>
    <property type="molecule type" value="Genomic_DNA"/>
</dbReference>
<evidence type="ECO:0000313" key="9">
    <source>
        <dbReference type="EMBL" id="PJE76008.1"/>
    </source>
</evidence>
<evidence type="ECO:0000313" key="10">
    <source>
        <dbReference type="Proteomes" id="UP000231152"/>
    </source>
</evidence>
<keyword evidence="2 6" id="KW-0031">Aminopeptidase</keyword>
<comment type="function">
    <text evidence="1 6">Removes the N-terminal methionine from nascent proteins. The N-terminal methionine is often cleaved when the second residue in the primary sequence is small and uncharged (Met-Ala-, Cys, Gly, Pro, Ser, Thr, or Val). Requires deformylation of the N(alpha)-formylated initiator methionine before it can be hydrolyzed.</text>
</comment>
<name>A0A2M8LEY2_9BACT</name>
<evidence type="ECO:0000256" key="4">
    <source>
        <dbReference type="ARBA" id="ARBA00022723"/>
    </source>
</evidence>
<dbReference type="GO" id="GO:0005829">
    <property type="term" value="C:cytosol"/>
    <property type="evidence" value="ECO:0007669"/>
    <property type="project" value="TreeGrafter"/>
</dbReference>
<dbReference type="PRINTS" id="PR00599">
    <property type="entry name" value="MAPEPTIDASE"/>
</dbReference>
<dbReference type="GO" id="GO:0046872">
    <property type="term" value="F:metal ion binding"/>
    <property type="evidence" value="ECO:0007669"/>
    <property type="project" value="UniProtKB-UniRule"/>
</dbReference>
<feature type="binding site" evidence="6">
    <location>
        <position position="100"/>
    </location>
    <ligand>
        <name>a divalent metal cation</name>
        <dbReference type="ChEBI" id="CHEBI:60240"/>
        <label>1</label>
    </ligand>
</feature>
<evidence type="ECO:0000256" key="2">
    <source>
        <dbReference type="ARBA" id="ARBA00022438"/>
    </source>
</evidence>
<dbReference type="InterPro" id="IPR036005">
    <property type="entry name" value="Creatinase/aminopeptidase-like"/>
</dbReference>
<dbReference type="PANTHER" id="PTHR43330:SF27">
    <property type="entry name" value="METHIONINE AMINOPEPTIDASE"/>
    <property type="match status" value="1"/>
</dbReference>
<comment type="catalytic activity">
    <reaction evidence="6 7">
        <text>Release of N-terminal amino acids, preferentially methionine, from peptides and arylamides.</text>
        <dbReference type="EC" id="3.4.11.18"/>
    </reaction>
</comment>
<sequence>MATYSQKDIAIIAECGLRMAEILRDVAKRAVPGATTAELDQCAEKAIRDAGGVPSFLHYRGAVGLTPFPSSLCISINNEVVHGPAYPVRSLKNGDIVGLDIGMRYPAKSGFCTDTAVTVVVGDGAPEALRLVNVTKEALARGVAAVSAGCKVRTIGKAVETYVKEQGFSVVREFVGHGVGQHVHEAPEVPNFASRGEEGNVVLPVGSVIAIEPMVNAGRSEIDILEDGWTVVTLDGSLSAHFEQTIVVTKDGPKILTPFL</sequence>
<evidence type="ECO:0000256" key="3">
    <source>
        <dbReference type="ARBA" id="ARBA00022670"/>
    </source>
</evidence>
<comment type="caution">
    <text evidence="9">The sequence shown here is derived from an EMBL/GenBank/DDBJ whole genome shotgun (WGS) entry which is preliminary data.</text>
</comment>
<keyword evidence="3 6" id="KW-0645">Protease</keyword>
<accession>A0A2M8LEY2</accession>
<dbReference type="GO" id="GO:0004239">
    <property type="term" value="F:initiator methionyl aminopeptidase activity"/>
    <property type="evidence" value="ECO:0007669"/>
    <property type="project" value="UniProtKB-UniRule"/>
</dbReference>
<organism evidence="9 10">
    <name type="scientific">Candidatus Uhrbacteria bacterium CG10_big_fil_rev_8_21_14_0_10_48_11</name>
    <dbReference type="NCBI Taxonomy" id="1975037"/>
    <lineage>
        <taxon>Bacteria</taxon>
        <taxon>Candidatus Uhriibacteriota</taxon>
    </lineage>
</organism>
<evidence type="ECO:0000259" key="8">
    <source>
        <dbReference type="Pfam" id="PF00557"/>
    </source>
</evidence>
<dbReference type="InterPro" id="IPR000994">
    <property type="entry name" value="Pept_M24"/>
</dbReference>
<feature type="domain" description="Peptidase M24" evidence="8">
    <location>
        <begin position="12"/>
        <end position="250"/>
    </location>
</feature>
<feature type="binding site" evidence="6">
    <location>
        <position position="114"/>
    </location>
    <ligand>
        <name>a divalent metal cation</name>
        <dbReference type="ChEBI" id="CHEBI:60240"/>
        <label>2</label>
        <note>catalytic</note>
    </ligand>
</feature>
<dbReference type="Proteomes" id="UP000231152">
    <property type="component" value="Unassembled WGS sequence"/>
</dbReference>
<reference evidence="9 10" key="1">
    <citation type="submission" date="2017-09" db="EMBL/GenBank/DDBJ databases">
        <title>Depth-based differentiation of microbial function through sediment-hosted aquifers and enrichment of novel symbionts in the deep terrestrial subsurface.</title>
        <authorList>
            <person name="Probst A.J."/>
            <person name="Ladd B."/>
            <person name="Jarett J.K."/>
            <person name="Geller-Mcgrath D.E."/>
            <person name="Sieber C.M."/>
            <person name="Emerson J.B."/>
            <person name="Anantharaman K."/>
            <person name="Thomas B.C."/>
            <person name="Malmstrom R."/>
            <person name="Stieglmeier M."/>
            <person name="Klingl A."/>
            <person name="Woyke T."/>
            <person name="Ryan C.M."/>
            <person name="Banfield J.F."/>
        </authorList>
    </citation>
    <scope>NUCLEOTIDE SEQUENCE [LARGE SCALE GENOMIC DNA]</scope>
    <source>
        <strain evidence="9">CG10_big_fil_rev_8_21_14_0_10_48_11</strain>
    </source>
</reference>
<dbReference type="HAMAP" id="MF_01974">
    <property type="entry name" value="MetAP_1"/>
    <property type="match status" value="1"/>
</dbReference>
<comment type="cofactor">
    <cofactor evidence="6">
        <name>Co(2+)</name>
        <dbReference type="ChEBI" id="CHEBI:48828"/>
    </cofactor>
    <cofactor evidence="6">
        <name>Zn(2+)</name>
        <dbReference type="ChEBI" id="CHEBI:29105"/>
    </cofactor>
    <cofactor evidence="6">
        <name>Mn(2+)</name>
        <dbReference type="ChEBI" id="CHEBI:29035"/>
    </cofactor>
    <cofactor evidence="6">
        <name>Fe(2+)</name>
        <dbReference type="ChEBI" id="CHEBI:29033"/>
    </cofactor>
    <text evidence="6">Binds 2 divalent metal cations per subunit. Has a high-affinity and a low affinity metal-binding site. The true nature of the physiological cofactor is under debate. The enzyme is active with cobalt, zinc, manganese or divalent iron ions. Most likely, methionine aminopeptidases function as mononuclear Fe(2+)-metalloproteases under physiological conditions, and the catalytically relevant metal-binding site has been assigned to the histidine-containing high-affinity site.</text>
</comment>
<feature type="binding site" evidence="6">
    <location>
        <position position="82"/>
    </location>
    <ligand>
        <name>substrate</name>
    </ligand>
</feature>
<dbReference type="InterPro" id="IPR002467">
    <property type="entry name" value="Pept_M24A_MAP1"/>
</dbReference>
<dbReference type="CDD" id="cd01086">
    <property type="entry name" value="MetAP1"/>
    <property type="match status" value="1"/>
</dbReference>
<feature type="binding site" evidence="6">
    <location>
        <position position="184"/>
    </location>
    <ligand>
        <name>substrate</name>
    </ligand>
</feature>
<comment type="similarity">
    <text evidence="6">Belongs to the peptidase M24A family. Methionine aminopeptidase type 1 subfamily.</text>
</comment>